<feature type="region of interest" description="Disordered" evidence="1">
    <location>
        <begin position="1"/>
        <end position="120"/>
    </location>
</feature>
<evidence type="ECO:0000256" key="1">
    <source>
        <dbReference type="SAM" id="MobiDB-lite"/>
    </source>
</evidence>
<feature type="compositionally biased region" description="Basic and acidic residues" evidence="1">
    <location>
        <begin position="34"/>
        <end position="53"/>
    </location>
</feature>
<name>A0A644UVJ8_9ZZZZ</name>
<comment type="caution">
    <text evidence="2">The sequence shown here is derived from an EMBL/GenBank/DDBJ whole genome shotgun (WGS) entry which is preliminary data.</text>
</comment>
<organism evidence="2">
    <name type="scientific">bioreactor metagenome</name>
    <dbReference type="NCBI Taxonomy" id="1076179"/>
    <lineage>
        <taxon>unclassified sequences</taxon>
        <taxon>metagenomes</taxon>
        <taxon>ecological metagenomes</taxon>
    </lineage>
</organism>
<protein>
    <submittedName>
        <fullName evidence="2">Uncharacterized protein</fullName>
    </submittedName>
</protein>
<evidence type="ECO:0000313" key="2">
    <source>
        <dbReference type="EMBL" id="MPL82812.1"/>
    </source>
</evidence>
<proteinExistence type="predicted"/>
<dbReference type="EMBL" id="VSSQ01000168">
    <property type="protein sequence ID" value="MPL82812.1"/>
    <property type="molecule type" value="Genomic_DNA"/>
</dbReference>
<dbReference type="AlphaFoldDB" id="A0A644UVJ8"/>
<accession>A0A644UVJ8</accession>
<sequence>MRFAPPPPAIGKPPPTHHAIDKAAPTGIGMRLRSGREAEPRRQGRGRDVRPAARLEPGPGHGIRLRRPPGFGKAIPPGETPVGGKLPIAREDRRAHAQSSSASSSQLKASGSENTSGNAACARFTSIFSNWS</sequence>
<feature type="compositionally biased region" description="Low complexity" evidence="1">
    <location>
        <begin position="97"/>
        <end position="112"/>
    </location>
</feature>
<gene>
    <name evidence="2" type="ORF">SDC9_28761</name>
</gene>
<feature type="compositionally biased region" description="Pro residues" evidence="1">
    <location>
        <begin position="1"/>
        <end position="16"/>
    </location>
</feature>
<reference evidence="2" key="1">
    <citation type="submission" date="2019-08" db="EMBL/GenBank/DDBJ databases">
        <authorList>
            <person name="Kucharzyk K."/>
            <person name="Murdoch R.W."/>
            <person name="Higgins S."/>
            <person name="Loffler F."/>
        </authorList>
    </citation>
    <scope>NUCLEOTIDE SEQUENCE</scope>
</reference>